<name>A0A8S5N1A7_9CAUD</name>
<reference evidence="1" key="1">
    <citation type="journal article" date="2021" name="Proc. Natl. Acad. Sci. U.S.A.">
        <title>A Catalog of Tens of Thousands of Viruses from Human Metagenomes Reveals Hidden Associations with Chronic Diseases.</title>
        <authorList>
            <person name="Tisza M.J."/>
            <person name="Buck C.B."/>
        </authorList>
    </citation>
    <scope>NUCLEOTIDE SEQUENCE</scope>
    <source>
        <strain evidence="1">CtLfk13</strain>
    </source>
</reference>
<organism evidence="1">
    <name type="scientific">Siphoviridae sp. ctLfk13</name>
    <dbReference type="NCBI Taxonomy" id="2826251"/>
    <lineage>
        <taxon>Viruses</taxon>
        <taxon>Duplodnaviria</taxon>
        <taxon>Heunggongvirae</taxon>
        <taxon>Uroviricota</taxon>
        <taxon>Caudoviricetes</taxon>
    </lineage>
</organism>
<dbReference type="EMBL" id="BK015040">
    <property type="protein sequence ID" value="DAD88393.1"/>
    <property type="molecule type" value="Genomic_DNA"/>
</dbReference>
<evidence type="ECO:0000313" key="1">
    <source>
        <dbReference type="EMBL" id="DAD88393.1"/>
    </source>
</evidence>
<accession>A0A8S5N1A7</accession>
<proteinExistence type="predicted"/>
<sequence length="34" mass="3908">MFAIAYYTLFLLAILAPVGAYCHHAEQRDNKHDD</sequence>
<protein>
    <submittedName>
        <fullName evidence="1">Uncharacterized protein</fullName>
    </submittedName>
</protein>